<dbReference type="EMBL" id="AAKL01000009">
    <property type="protein sequence ID" value="EAP73854.1"/>
    <property type="molecule type" value="Genomic_DNA"/>
</dbReference>
<dbReference type="SUPFAM" id="SSF47336">
    <property type="entry name" value="ACP-like"/>
    <property type="match status" value="1"/>
</dbReference>
<dbReference type="InterPro" id="IPR036736">
    <property type="entry name" value="ACP-like_sf"/>
</dbReference>
<sequence length="123" mass="13125">MTRAGVARLRAKLAGRTRTSSVSPVACLAVGCPLACTMNALEKELAELMIGELNLEDIQLDSVSADTPLYGEGFALDSIDILEIALLVSKKYGFELRSGNPDNQKIFASLGSLAAYIAAHRVR</sequence>
<dbReference type="AlphaFoldDB" id="A0AB33VGA1"/>
<protein>
    <submittedName>
        <fullName evidence="1">Acyl carrier protein</fullName>
    </submittedName>
</protein>
<gene>
    <name evidence="1" type="ORF">RRSL_03767</name>
</gene>
<accession>A0AB33VGA1</accession>
<dbReference type="PROSITE" id="PS51257">
    <property type="entry name" value="PROKAR_LIPOPROTEIN"/>
    <property type="match status" value="1"/>
</dbReference>
<reference evidence="1 2" key="1">
    <citation type="journal article" date="2006" name="Mol. Plant Microbe Interact.">
        <title>Identification of open reading frames unique to a select agent: Ralstonia solanacearum race 3 biovar 2.</title>
        <authorList>
            <person name="Gabriel D.W."/>
            <person name="Allen C."/>
            <person name="Schell M."/>
            <person name="Denny T.P."/>
            <person name="Greenberg J.T."/>
            <person name="Duan Y.P."/>
            <person name="Flores-Cruz Z."/>
            <person name="Huang Q."/>
            <person name="Clifford J.M."/>
            <person name="Presting G."/>
            <person name="Gonzalez E.T."/>
            <person name="Reddy J."/>
            <person name="Elphinstone J."/>
            <person name="Swanson J."/>
            <person name="Yao J."/>
            <person name="Mulholland V."/>
            <person name="Liu L."/>
            <person name="Farmerie W."/>
            <person name="Patnaikuni M."/>
            <person name="Balogh B."/>
            <person name="Norman D."/>
            <person name="Alvarez A."/>
            <person name="Castillo J.A."/>
            <person name="Jones J."/>
            <person name="Saddler G."/>
            <person name="Walunas T."/>
            <person name="Zhukov A."/>
            <person name="Mikhailova N."/>
        </authorList>
    </citation>
    <scope>NUCLEOTIDE SEQUENCE [LARGE SCALE GENOMIC DNA]</scope>
    <source>
        <strain evidence="1 2">UW551</strain>
    </source>
</reference>
<proteinExistence type="predicted"/>
<evidence type="ECO:0000313" key="1">
    <source>
        <dbReference type="EMBL" id="EAP73854.1"/>
    </source>
</evidence>
<dbReference type="Gene3D" id="1.10.1200.10">
    <property type="entry name" value="ACP-like"/>
    <property type="match status" value="1"/>
</dbReference>
<dbReference type="NCBIfam" id="NF006617">
    <property type="entry name" value="PRK09184.1"/>
    <property type="match status" value="1"/>
</dbReference>
<evidence type="ECO:0000313" key="2">
    <source>
        <dbReference type="Proteomes" id="UP000005933"/>
    </source>
</evidence>
<name>A0AB33VGA1_RALSU</name>
<comment type="caution">
    <text evidence="1">The sequence shown here is derived from an EMBL/GenBank/DDBJ whole genome shotgun (WGS) entry which is preliminary data.</text>
</comment>
<organism evidence="1 2">
    <name type="scientific">Ralstonia solanacearum (strain UW551)</name>
    <dbReference type="NCBI Taxonomy" id="342110"/>
    <lineage>
        <taxon>Bacteria</taxon>
        <taxon>Pseudomonadati</taxon>
        <taxon>Pseudomonadota</taxon>
        <taxon>Betaproteobacteria</taxon>
        <taxon>Burkholderiales</taxon>
        <taxon>Burkholderiaceae</taxon>
        <taxon>Ralstonia</taxon>
        <taxon>Ralstonia solanacearum species complex</taxon>
    </lineage>
</organism>
<dbReference type="Proteomes" id="UP000005933">
    <property type="component" value="Unassembled WGS sequence"/>
</dbReference>